<dbReference type="PROSITE" id="PS50850">
    <property type="entry name" value="MFS"/>
    <property type="match status" value="1"/>
</dbReference>
<dbReference type="EMBL" id="MU001773">
    <property type="protein sequence ID" value="KAF2798964.1"/>
    <property type="molecule type" value="Genomic_DNA"/>
</dbReference>
<dbReference type="SUPFAM" id="SSF103473">
    <property type="entry name" value="MFS general substrate transporter"/>
    <property type="match status" value="1"/>
</dbReference>
<feature type="transmembrane region" description="Helical" evidence="7">
    <location>
        <begin position="127"/>
        <end position="148"/>
    </location>
</feature>
<feature type="domain" description="Major facilitator superfamily (MFS) profile" evidence="8">
    <location>
        <begin position="30"/>
        <end position="511"/>
    </location>
</feature>
<keyword evidence="4 7" id="KW-1133">Transmembrane helix</keyword>
<dbReference type="Gene3D" id="1.20.1250.20">
    <property type="entry name" value="MFS general substrate transporter like domains"/>
    <property type="match status" value="2"/>
</dbReference>
<evidence type="ECO:0000256" key="6">
    <source>
        <dbReference type="SAM" id="MobiDB-lite"/>
    </source>
</evidence>
<evidence type="ECO:0000256" key="5">
    <source>
        <dbReference type="ARBA" id="ARBA00023136"/>
    </source>
</evidence>
<organism evidence="9 10">
    <name type="scientific">Melanomma pulvis-pyrius CBS 109.77</name>
    <dbReference type="NCBI Taxonomy" id="1314802"/>
    <lineage>
        <taxon>Eukaryota</taxon>
        <taxon>Fungi</taxon>
        <taxon>Dikarya</taxon>
        <taxon>Ascomycota</taxon>
        <taxon>Pezizomycotina</taxon>
        <taxon>Dothideomycetes</taxon>
        <taxon>Pleosporomycetidae</taxon>
        <taxon>Pleosporales</taxon>
        <taxon>Melanommataceae</taxon>
        <taxon>Melanomma</taxon>
    </lineage>
</organism>
<evidence type="ECO:0000256" key="4">
    <source>
        <dbReference type="ARBA" id="ARBA00022989"/>
    </source>
</evidence>
<proteinExistence type="predicted"/>
<evidence type="ECO:0000259" key="8">
    <source>
        <dbReference type="PROSITE" id="PS50850"/>
    </source>
</evidence>
<dbReference type="PANTHER" id="PTHR23506">
    <property type="entry name" value="GH10249P"/>
    <property type="match status" value="1"/>
</dbReference>
<dbReference type="GO" id="GO:0016020">
    <property type="term" value="C:membrane"/>
    <property type="evidence" value="ECO:0007669"/>
    <property type="project" value="UniProtKB-SubCell"/>
</dbReference>
<feature type="transmembrane region" description="Helical" evidence="7">
    <location>
        <begin position="348"/>
        <end position="368"/>
    </location>
</feature>
<evidence type="ECO:0000256" key="3">
    <source>
        <dbReference type="ARBA" id="ARBA00022692"/>
    </source>
</evidence>
<feature type="transmembrane region" description="Helical" evidence="7">
    <location>
        <begin position="487"/>
        <end position="507"/>
    </location>
</feature>
<keyword evidence="10" id="KW-1185">Reference proteome</keyword>
<dbReference type="Pfam" id="PF07690">
    <property type="entry name" value="MFS_1"/>
    <property type="match status" value="1"/>
</dbReference>
<feature type="compositionally biased region" description="Polar residues" evidence="6">
    <location>
        <begin position="232"/>
        <end position="251"/>
    </location>
</feature>
<feature type="compositionally biased region" description="Polar residues" evidence="6">
    <location>
        <begin position="272"/>
        <end position="284"/>
    </location>
</feature>
<dbReference type="PANTHER" id="PTHR23506:SF23">
    <property type="entry name" value="GH10249P"/>
    <property type="match status" value="1"/>
</dbReference>
<evidence type="ECO:0000256" key="1">
    <source>
        <dbReference type="ARBA" id="ARBA00004141"/>
    </source>
</evidence>
<gene>
    <name evidence="9" type="ORF">K505DRAFT_266646</name>
</gene>
<feature type="transmembrane region" description="Helical" evidence="7">
    <location>
        <begin position="323"/>
        <end position="341"/>
    </location>
</feature>
<keyword evidence="5 7" id="KW-0472">Membrane</keyword>
<name>A0A6A6XTA3_9PLEO</name>
<dbReference type="OrthoDB" id="5086884at2759"/>
<feature type="transmembrane region" description="Helical" evidence="7">
    <location>
        <begin position="103"/>
        <end position="121"/>
    </location>
</feature>
<reference evidence="9" key="1">
    <citation type="journal article" date="2020" name="Stud. Mycol.">
        <title>101 Dothideomycetes genomes: a test case for predicting lifestyles and emergence of pathogens.</title>
        <authorList>
            <person name="Haridas S."/>
            <person name="Albert R."/>
            <person name="Binder M."/>
            <person name="Bloem J."/>
            <person name="Labutti K."/>
            <person name="Salamov A."/>
            <person name="Andreopoulos B."/>
            <person name="Baker S."/>
            <person name="Barry K."/>
            <person name="Bills G."/>
            <person name="Bluhm B."/>
            <person name="Cannon C."/>
            <person name="Castanera R."/>
            <person name="Culley D."/>
            <person name="Daum C."/>
            <person name="Ezra D."/>
            <person name="Gonzalez J."/>
            <person name="Henrissat B."/>
            <person name="Kuo A."/>
            <person name="Liang C."/>
            <person name="Lipzen A."/>
            <person name="Lutzoni F."/>
            <person name="Magnuson J."/>
            <person name="Mondo S."/>
            <person name="Nolan M."/>
            <person name="Ohm R."/>
            <person name="Pangilinan J."/>
            <person name="Park H.-J."/>
            <person name="Ramirez L."/>
            <person name="Alfaro M."/>
            <person name="Sun H."/>
            <person name="Tritt A."/>
            <person name="Yoshinaga Y."/>
            <person name="Zwiers L.-H."/>
            <person name="Turgeon B."/>
            <person name="Goodwin S."/>
            <person name="Spatafora J."/>
            <person name="Crous P."/>
            <person name="Grigoriev I."/>
        </authorList>
    </citation>
    <scope>NUCLEOTIDE SEQUENCE</scope>
    <source>
        <strain evidence="9">CBS 109.77</strain>
    </source>
</reference>
<keyword evidence="2" id="KW-0813">Transport</keyword>
<evidence type="ECO:0000313" key="9">
    <source>
        <dbReference type="EMBL" id="KAF2798964.1"/>
    </source>
</evidence>
<feature type="transmembrane region" description="Helical" evidence="7">
    <location>
        <begin position="29"/>
        <end position="55"/>
    </location>
</feature>
<keyword evidence="3 7" id="KW-0812">Transmembrane</keyword>
<dbReference type="InterPro" id="IPR020846">
    <property type="entry name" value="MFS_dom"/>
</dbReference>
<feature type="transmembrane region" description="Helical" evidence="7">
    <location>
        <begin position="189"/>
        <end position="209"/>
    </location>
</feature>
<dbReference type="GO" id="GO:0022857">
    <property type="term" value="F:transmembrane transporter activity"/>
    <property type="evidence" value="ECO:0007669"/>
    <property type="project" value="InterPro"/>
</dbReference>
<comment type="subcellular location">
    <subcellularLocation>
        <location evidence="1">Membrane</location>
        <topology evidence="1">Multi-pass membrane protein</topology>
    </subcellularLocation>
</comment>
<dbReference type="InterPro" id="IPR036259">
    <property type="entry name" value="MFS_trans_sf"/>
</dbReference>
<dbReference type="InterPro" id="IPR050930">
    <property type="entry name" value="MFS_Vesicular_Transporter"/>
</dbReference>
<protein>
    <submittedName>
        <fullName evidence="9">MFS transporter-like protein</fullName>
    </submittedName>
</protein>
<evidence type="ECO:0000256" key="2">
    <source>
        <dbReference type="ARBA" id="ARBA00022448"/>
    </source>
</evidence>
<dbReference type="Proteomes" id="UP000799757">
    <property type="component" value="Unassembled WGS sequence"/>
</dbReference>
<feature type="transmembrane region" description="Helical" evidence="7">
    <location>
        <begin position="160"/>
        <end position="183"/>
    </location>
</feature>
<evidence type="ECO:0000313" key="10">
    <source>
        <dbReference type="Proteomes" id="UP000799757"/>
    </source>
</evidence>
<feature type="transmembrane region" description="Helical" evidence="7">
    <location>
        <begin position="457"/>
        <end position="480"/>
    </location>
</feature>
<feature type="transmembrane region" description="Helical" evidence="7">
    <location>
        <begin position="67"/>
        <end position="91"/>
    </location>
</feature>
<dbReference type="InterPro" id="IPR011701">
    <property type="entry name" value="MFS"/>
</dbReference>
<evidence type="ECO:0000256" key="7">
    <source>
        <dbReference type="SAM" id="Phobius"/>
    </source>
</evidence>
<dbReference type="AlphaFoldDB" id="A0A6A6XTA3"/>
<feature type="region of interest" description="Disordered" evidence="6">
    <location>
        <begin position="225"/>
        <end position="284"/>
    </location>
</feature>
<dbReference type="CDD" id="cd17325">
    <property type="entry name" value="MFS_MdtG_SLC18_like"/>
    <property type="match status" value="1"/>
</dbReference>
<feature type="transmembrane region" description="Helical" evidence="7">
    <location>
        <begin position="405"/>
        <end position="426"/>
    </location>
</feature>
<sequence length="515" mass="55292">MPRPTWLASLTQQGSQPPYLLKFRSSDNFIIGTVALAVFTDMFLYGVIVPVIPFALQTRSHVSHDRVQSWVSVLIAVYGAALLAFSPICGWLADHSTSRRSPLLIGLVALLGATILLNVGSNLEVMIVARVLQGTSAAVVWIVGLALLADTVPQEHLAQAMGYVGLGMSLGILIAPMLGGIVFDHAGYTAVFAMAYVLVGVDIILRLLLVEKKIAARWNPDDAGRVRVEPSEATQDQTEPTDPIEPSSQLEQDVGISTKATHDPEKGAAVTSAPSLPTSSNERQNPVTIVPVRRRLRHRLPPILSLLYSRRLLAVLFASITQAALITAFDSVLTIHAANIFHWTSTGAALLFLPLVIPTFLSPVFGYLSDRYGGARYMTSLGFLLACPPLVCLRFVDVNTMKDKVLLCGLLALIGLTLSLTFPPIMAEISAVVEAKEKKMLANGEAGYGKGGAYAQAYALFNMAFAGGCLLGPLLAGFVVQAKGWATMAWVLGLWSAFTAIPSYFWMGGWVFGKA</sequence>
<accession>A0A6A6XTA3</accession>